<protein>
    <submittedName>
        <fullName evidence="4">GNAT family N-acetyltransferase</fullName>
    </submittedName>
</protein>
<dbReference type="InterPro" id="IPR016181">
    <property type="entry name" value="Acyl_CoA_acyltransferase"/>
</dbReference>
<accession>A0A9J6P570</accession>
<sequence>MIKKIEEFSMNAFPALSTVLLNGWVLRFSDGYAKRANSVNLIYECSIDVLKNIEICEEMYKRNNLDTVFKLTEKEDNNEIDVMLSERGYEYVAKTNIMLKEIADFKISKEEKQGFVVYRELRNDWLVAFTQINKISSQNASVLQKMLQRIIPDVYYGAIVENGEIIAVGMGVAEQGYVGMYDIYVHDDKRRKGLGTKIMNNLIYEALKDGCTHSYLQVVDENEKAKNLYNKLGYEKQYSYWYRVRKLLNKELYDI</sequence>
<evidence type="ECO:0000313" key="5">
    <source>
        <dbReference type="Proteomes" id="UP001056429"/>
    </source>
</evidence>
<reference evidence="4" key="2">
    <citation type="submission" date="2021-04" db="EMBL/GenBank/DDBJ databases">
        <authorList>
            <person name="Dong X."/>
        </authorList>
    </citation>
    <scope>NUCLEOTIDE SEQUENCE</scope>
    <source>
        <strain evidence="4">ZWT</strain>
    </source>
</reference>
<dbReference type="PROSITE" id="PS51186">
    <property type="entry name" value="GNAT"/>
    <property type="match status" value="1"/>
</dbReference>
<keyword evidence="2" id="KW-0012">Acyltransferase</keyword>
<reference evidence="4" key="1">
    <citation type="journal article" date="2021" name="mSystems">
        <title>Bacteria and Archaea Synergistically Convert Glycine Betaine to Biogenic Methane in the Formosa Cold Seep of the South China Sea.</title>
        <authorList>
            <person name="Li L."/>
            <person name="Zhang W."/>
            <person name="Zhang S."/>
            <person name="Song L."/>
            <person name="Sun Q."/>
            <person name="Zhang H."/>
            <person name="Xiang H."/>
            <person name="Dong X."/>
        </authorList>
    </citation>
    <scope>NUCLEOTIDE SEQUENCE</scope>
    <source>
        <strain evidence="4">ZWT</strain>
    </source>
</reference>
<comment type="caution">
    <text evidence="4">The sequence shown here is derived from an EMBL/GenBank/DDBJ whole genome shotgun (WGS) entry which is preliminary data.</text>
</comment>
<feature type="domain" description="N-acetyltransferase" evidence="3">
    <location>
        <begin position="116"/>
        <end position="253"/>
    </location>
</feature>
<keyword evidence="5" id="KW-1185">Reference proteome</keyword>
<evidence type="ECO:0000256" key="2">
    <source>
        <dbReference type="ARBA" id="ARBA00023315"/>
    </source>
</evidence>
<evidence type="ECO:0000256" key="1">
    <source>
        <dbReference type="ARBA" id="ARBA00022679"/>
    </source>
</evidence>
<dbReference type="InterPro" id="IPR050680">
    <property type="entry name" value="YpeA/RimI_acetyltransf"/>
</dbReference>
<dbReference type="RefSeq" id="WP_250860983.1">
    <property type="nucleotide sequence ID" value="NZ_JAGSOJ010000004.1"/>
</dbReference>
<dbReference type="Gene3D" id="3.40.630.30">
    <property type="match status" value="1"/>
</dbReference>
<evidence type="ECO:0000313" key="4">
    <source>
        <dbReference type="EMBL" id="MCM1991847.1"/>
    </source>
</evidence>
<dbReference type="PANTHER" id="PTHR43420">
    <property type="entry name" value="ACETYLTRANSFERASE"/>
    <property type="match status" value="1"/>
</dbReference>
<organism evidence="4 5">
    <name type="scientific">Oceanirhabdus seepicola</name>
    <dbReference type="NCBI Taxonomy" id="2828781"/>
    <lineage>
        <taxon>Bacteria</taxon>
        <taxon>Bacillati</taxon>
        <taxon>Bacillota</taxon>
        <taxon>Clostridia</taxon>
        <taxon>Eubacteriales</taxon>
        <taxon>Clostridiaceae</taxon>
        <taxon>Oceanirhabdus</taxon>
    </lineage>
</organism>
<dbReference type="Proteomes" id="UP001056429">
    <property type="component" value="Unassembled WGS sequence"/>
</dbReference>
<evidence type="ECO:0000259" key="3">
    <source>
        <dbReference type="PROSITE" id="PS51186"/>
    </source>
</evidence>
<dbReference type="InterPro" id="IPR056935">
    <property type="entry name" value="Rv0428c-like_C"/>
</dbReference>
<dbReference type="CDD" id="cd04301">
    <property type="entry name" value="NAT_SF"/>
    <property type="match status" value="1"/>
</dbReference>
<dbReference type="Pfam" id="PF24553">
    <property type="entry name" value="Rv0428c_C"/>
    <property type="match status" value="1"/>
</dbReference>
<dbReference type="AlphaFoldDB" id="A0A9J6P570"/>
<keyword evidence="1" id="KW-0808">Transferase</keyword>
<dbReference type="SUPFAM" id="SSF55729">
    <property type="entry name" value="Acyl-CoA N-acyltransferases (Nat)"/>
    <property type="match status" value="1"/>
</dbReference>
<proteinExistence type="predicted"/>
<gene>
    <name evidence="4" type="ORF">KDK92_19075</name>
</gene>
<dbReference type="PANTHER" id="PTHR43420:SF12">
    <property type="entry name" value="N-ACETYLTRANSFERASE DOMAIN-CONTAINING PROTEIN"/>
    <property type="match status" value="1"/>
</dbReference>
<dbReference type="EMBL" id="JAGSOJ010000004">
    <property type="protein sequence ID" value="MCM1991847.1"/>
    <property type="molecule type" value="Genomic_DNA"/>
</dbReference>
<dbReference type="InterPro" id="IPR000182">
    <property type="entry name" value="GNAT_dom"/>
</dbReference>
<dbReference type="GO" id="GO:0016747">
    <property type="term" value="F:acyltransferase activity, transferring groups other than amino-acyl groups"/>
    <property type="evidence" value="ECO:0007669"/>
    <property type="project" value="InterPro"/>
</dbReference>
<name>A0A9J6P570_9CLOT</name>